<gene>
    <name evidence="2" type="ORF">G7Y89_g5565</name>
</gene>
<accession>A0A8H4RPE9</accession>
<reference evidence="2 3" key="1">
    <citation type="submission" date="2020-03" db="EMBL/GenBank/DDBJ databases">
        <title>Draft Genome Sequence of Cudoniella acicularis.</title>
        <authorList>
            <person name="Buettner E."/>
            <person name="Kellner H."/>
        </authorList>
    </citation>
    <scope>NUCLEOTIDE SEQUENCE [LARGE SCALE GENOMIC DNA]</scope>
    <source>
        <strain evidence="2 3">DSM 108380</strain>
    </source>
</reference>
<comment type="caution">
    <text evidence="2">The sequence shown here is derived from an EMBL/GenBank/DDBJ whole genome shotgun (WGS) entry which is preliminary data.</text>
</comment>
<evidence type="ECO:0000256" key="1">
    <source>
        <dbReference type="SAM" id="MobiDB-lite"/>
    </source>
</evidence>
<protein>
    <submittedName>
        <fullName evidence="2">Uncharacterized protein</fullName>
    </submittedName>
</protein>
<feature type="region of interest" description="Disordered" evidence="1">
    <location>
        <begin position="1"/>
        <end position="25"/>
    </location>
</feature>
<organism evidence="2 3">
    <name type="scientific">Cudoniella acicularis</name>
    <dbReference type="NCBI Taxonomy" id="354080"/>
    <lineage>
        <taxon>Eukaryota</taxon>
        <taxon>Fungi</taxon>
        <taxon>Dikarya</taxon>
        <taxon>Ascomycota</taxon>
        <taxon>Pezizomycotina</taxon>
        <taxon>Leotiomycetes</taxon>
        <taxon>Helotiales</taxon>
        <taxon>Tricladiaceae</taxon>
        <taxon>Cudoniella</taxon>
    </lineage>
</organism>
<evidence type="ECO:0000313" key="2">
    <source>
        <dbReference type="EMBL" id="KAF4632571.1"/>
    </source>
</evidence>
<sequence>MARVKPQGPPWRLESRRSSGAGACRGGSKHWTMSNFGWQCWIEDSLDVQGGQWQAGSGFVPNWRTLMLGRAEKVAQLHASRKLSSLSSSSSSPSSSRTKRFGLLLASAPGSGVFATRSEIDFRVQPLQPSHCRKSQKPP</sequence>
<dbReference type="EMBL" id="JAAMPI010000336">
    <property type="protein sequence ID" value="KAF4632571.1"/>
    <property type="molecule type" value="Genomic_DNA"/>
</dbReference>
<evidence type="ECO:0000313" key="3">
    <source>
        <dbReference type="Proteomes" id="UP000566819"/>
    </source>
</evidence>
<dbReference type="AlphaFoldDB" id="A0A8H4RPE9"/>
<name>A0A8H4RPE9_9HELO</name>
<keyword evidence="3" id="KW-1185">Reference proteome</keyword>
<dbReference type="Proteomes" id="UP000566819">
    <property type="component" value="Unassembled WGS sequence"/>
</dbReference>
<proteinExistence type="predicted"/>